<dbReference type="Pfam" id="PF16866">
    <property type="entry name" value="PHD_4"/>
    <property type="match status" value="1"/>
</dbReference>
<dbReference type="InterPro" id="IPR032675">
    <property type="entry name" value="LRR_dom_sf"/>
</dbReference>
<evidence type="ECO:0000256" key="10">
    <source>
        <dbReference type="ARBA" id="ARBA00023015"/>
    </source>
</evidence>
<dbReference type="PANTHER" id="PTHR23123">
    <property type="entry name" value="PHD/F-BOX CONTAINING PROTEIN"/>
    <property type="match status" value="1"/>
</dbReference>
<keyword evidence="13" id="KW-0539">Nucleus</keyword>
<reference evidence="19 20" key="1">
    <citation type="submission" date="2022-01" db="EMBL/GenBank/DDBJ databases">
        <title>A chromosomal length assembly of Cordylochernes scorpioides.</title>
        <authorList>
            <person name="Zeh D."/>
            <person name="Zeh J."/>
        </authorList>
    </citation>
    <scope>NUCLEOTIDE SEQUENCE [LARGE SCALE GENOMIC DNA]</scope>
    <source>
        <strain evidence="19">IN4F17</strain>
        <tissue evidence="19">Whole Body</tissue>
    </source>
</reference>
<dbReference type="Gene3D" id="1.20.58.1360">
    <property type="match status" value="1"/>
</dbReference>
<dbReference type="SMART" id="SM00249">
    <property type="entry name" value="PHD"/>
    <property type="match status" value="1"/>
</dbReference>
<keyword evidence="2" id="KW-0433">Leucine-rich repeat</keyword>
<dbReference type="InterPro" id="IPR006553">
    <property type="entry name" value="Leu-rich_rpt_Cys-con_subtyp"/>
</dbReference>
<comment type="subcellular location">
    <subcellularLocation>
        <location evidence="1">Nucleus</location>
    </subcellularLocation>
</comment>
<dbReference type="EMBL" id="CP092865">
    <property type="protein sequence ID" value="UYV65445.1"/>
    <property type="molecule type" value="Genomic_DNA"/>
</dbReference>
<evidence type="ECO:0000256" key="11">
    <source>
        <dbReference type="ARBA" id="ARBA00023125"/>
    </source>
</evidence>
<dbReference type="Pfam" id="PF02008">
    <property type="entry name" value="zf-CXXC"/>
    <property type="match status" value="1"/>
</dbReference>
<dbReference type="Proteomes" id="UP001235939">
    <property type="component" value="Chromosome 03"/>
</dbReference>
<dbReference type="Gene3D" id="3.80.10.10">
    <property type="entry name" value="Ribonuclease Inhibitor"/>
    <property type="match status" value="1"/>
</dbReference>
<feature type="compositionally biased region" description="Basic and acidic residues" evidence="15">
    <location>
        <begin position="791"/>
        <end position="806"/>
    </location>
</feature>
<dbReference type="Pfam" id="PF12937">
    <property type="entry name" value="F-box-like"/>
    <property type="match status" value="1"/>
</dbReference>
<dbReference type="InterPro" id="IPR001965">
    <property type="entry name" value="Znf_PHD"/>
</dbReference>
<evidence type="ECO:0000256" key="5">
    <source>
        <dbReference type="ARBA" id="ARBA00022833"/>
    </source>
</evidence>
<dbReference type="SMART" id="SM00367">
    <property type="entry name" value="LRR_CC"/>
    <property type="match status" value="5"/>
</dbReference>
<evidence type="ECO:0000256" key="2">
    <source>
        <dbReference type="ARBA" id="ARBA00022614"/>
    </source>
</evidence>
<dbReference type="SUPFAM" id="SSF52047">
    <property type="entry name" value="RNI-like"/>
    <property type="match status" value="1"/>
</dbReference>
<keyword evidence="6" id="KW-0156">Chromatin regulator</keyword>
<dbReference type="InterPro" id="IPR057207">
    <property type="entry name" value="FBXL15_LRR"/>
</dbReference>
<dbReference type="PROSITE" id="PS51184">
    <property type="entry name" value="JMJC"/>
    <property type="match status" value="1"/>
</dbReference>
<dbReference type="CDD" id="cd21743">
    <property type="entry name" value="CTD_KDM2A_2B-like"/>
    <property type="match status" value="1"/>
</dbReference>
<evidence type="ECO:0000256" key="1">
    <source>
        <dbReference type="ARBA" id="ARBA00004123"/>
    </source>
</evidence>
<feature type="domain" description="CXXC-type" evidence="17">
    <location>
        <begin position="555"/>
        <end position="601"/>
    </location>
</feature>
<dbReference type="PROSITE" id="PS51058">
    <property type="entry name" value="ZF_CXXC"/>
    <property type="match status" value="1"/>
</dbReference>
<dbReference type="InterPro" id="IPR050690">
    <property type="entry name" value="JHDM1_Histone_Demethylase"/>
</dbReference>
<keyword evidence="9" id="KW-0408">Iron</keyword>
<feature type="domain" description="JmjC" evidence="18">
    <location>
        <begin position="144"/>
        <end position="404"/>
    </location>
</feature>
<name>A0ABY6KDZ0_9ARAC</name>
<organism evidence="19 20">
    <name type="scientific">Cordylochernes scorpioides</name>
    <dbReference type="NCBI Taxonomy" id="51811"/>
    <lineage>
        <taxon>Eukaryota</taxon>
        <taxon>Metazoa</taxon>
        <taxon>Ecdysozoa</taxon>
        <taxon>Arthropoda</taxon>
        <taxon>Chelicerata</taxon>
        <taxon>Arachnida</taxon>
        <taxon>Pseudoscorpiones</taxon>
        <taxon>Cheliferoidea</taxon>
        <taxon>Chernetidae</taxon>
        <taxon>Cordylochernes</taxon>
    </lineage>
</organism>
<sequence>MAETAEEAGRKLRVKARKHYSEDCLQDVDIEGQRMFSVEEKLLSDQFTPDFVREMRGEDFNLEYVQREGFNYPLLFKEKKGLGIRVPSENFSVNDVCQCVGSRRVVDVMDVTTQKDQEMTMKEWCHYFDDPHRDKLLNVISLEFSHTKLENYVESPDMVVRQIDWVDCVWPRHLKESQTVGTNTILNMKYPKVRKYCLMSVKGCYTDFHIDFGGTSVWYHIIKGKKRLFCIGEVVFDQKVNPRNDRWICKDPSEIPVVMHTKFPASVMVLGVISSEGDVMPPHFFEKGLRMNADTYINVLETVVNPWMDMVAAGRNTRGTGHDNHEDNIQHYEKWVLSGKQGDVFFGDTVPKCARVNLEQGYTFFIPSDSLVFGGNFLHSFGIEQQLRISEVEDLTKVPFKFRYPFYQELLWYVLQRYLHCVANKNHLVCNEEGEPLEDPTGRGGRESRKVQLTKYELSGLAAVIQYLEVKVPPNRRLVPSLIRDPQLLLEDAKDLLKEHCHDDHQSAITGKPVLFWEGIKSLLGAQKVKKKRQYNKSASTPKSQSSNVCKNGVVRHRRTRCKKCEPCQRNDCEECNFCRDMKKFGGPGRMKQSCRMRQCVGVRYFCGVEHMRCEKLAVVCTQPTLAHSAVCNICKEDGWKRAGGEDGVTEEDGPSLMECSLCWEIVHPSCLQVQQPELPRDCPINDDLPSSWQCPKCYHGGAPEEVKPRTIKLKKFKADDGVEDKKRKLEEDTFSVTFKKERSQSMEEDDEEDHHQQDKHSSSSSPSLYKEDMAHLFVTSSEDEEEDSYLPDKRTKAKTLSEKEMMQLFEEDDEDSTGVEQFPERLEKSSEDIATRDALPLISDDFVEVAVDGGPADYLHSADMSQEEEPTHMEYESVPSMSTEEILDSSIPFQPQEDILANKTTSEPTYILVVPSEESKDLVSSSVKDDLGASSYMSEEESENDESQIMLPQVSPKHETTTLISYLSLAMPSKEVSSHPKEEIKPSRLEEDIFSKRKTVDIQDSLGESSFASSIQHEKPYHLFHASEPKIAMNQEIMLKVFAFLPSSDLYHCQLVCKAWAEWAVAPSLWLHMDVSGKAITPYLLMGIVKRQPLRLDLSHTDISGTHLSWLAARLPHLKELALRGCEAQAVASLWTAYCPCLQSLDLSQVSGLNDTLVERLLSPPTLHDRKVKNRLRLLQHLNLSGTEVSDLTLRVLAHRLQSLSSLTLSCCPHISDLGVAVLGAVRAPTLMHLDLSHCPAISDTSLDSLVRCPNLVSLNLQGCPLISRPNPQLPPHILLS</sequence>
<dbReference type="InterPro" id="IPR001810">
    <property type="entry name" value="F-box_dom"/>
</dbReference>
<gene>
    <name evidence="19" type="ORF">LAZ67_3004405</name>
</gene>
<dbReference type="SMART" id="SM00558">
    <property type="entry name" value="JmjC"/>
    <property type="match status" value="1"/>
</dbReference>
<dbReference type="PROSITE" id="PS50016">
    <property type="entry name" value="ZF_PHD_2"/>
    <property type="match status" value="1"/>
</dbReference>
<evidence type="ECO:0000256" key="12">
    <source>
        <dbReference type="ARBA" id="ARBA00023163"/>
    </source>
</evidence>
<feature type="region of interest" description="Disordered" evidence="15">
    <location>
        <begin position="739"/>
        <end position="832"/>
    </location>
</feature>
<keyword evidence="4 14" id="KW-0863">Zinc-finger</keyword>
<keyword evidence="8" id="KW-0560">Oxidoreductase</keyword>
<keyword evidence="10" id="KW-0805">Transcription regulation</keyword>
<evidence type="ECO:0000313" key="20">
    <source>
        <dbReference type="Proteomes" id="UP001235939"/>
    </source>
</evidence>
<dbReference type="InterPro" id="IPR019786">
    <property type="entry name" value="Zinc_finger_PHD-type_CS"/>
</dbReference>
<evidence type="ECO:0000256" key="4">
    <source>
        <dbReference type="ARBA" id="ARBA00022771"/>
    </source>
</evidence>
<dbReference type="SUPFAM" id="SSF51197">
    <property type="entry name" value="Clavaminate synthase-like"/>
    <property type="match status" value="1"/>
</dbReference>
<evidence type="ECO:0000256" key="3">
    <source>
        <dbReference type="ARBA" id="ARBA00022723"/>
    </source>
</evidence>
<keyword evidence="5" id="KW-0862">Zinc</keyword>
<dbReference type="InterPro" id="IPR019787">
    <property type="entry name" value="Znf_PHD-finger"/>
</dbReference>
<evidence type="ECO:0000256" key="8">
    <source>
        <dbReference type="ARBA" id="ARBA00023002"/>
    </source>
</evidence>
<dbReference type="InterPro" id="IPR011011">
    <property type="entry name" value="Znf_FYVE_PHD"/>
</dbReference>
<evidence type="ECO:0000256" key="7">
    <source>
        <dbReference type="ARBA" id="ARBA00022964"/>
    </source>
</evidence>
<dbReference type="PROSITE" id="PS01359">
    <property type="entry name" value="ZF_PHD_1"/>
    <property type="match status" value="1"/>
</dbReference>
<dbReference type="Gene3D" id="2.60.120.650">
    <property type="entry name" value="Cupin"/>
    <property type="match status" value="2"/>
</dbReference>
<dbReference type="CDD" id="cd15555">
    <property type="entry name" value="PHD_KDM2A_2B"/>
    <property type="match status" value="1"/>
</dbReference>
<keyword evidence="7" id="KW-0223">Dioxygenase</keyword>
<evidence type="ECO:0000256" key="13">
    <source>
        <dbReference type="ARBA" id="ARBA00023242"/>
    </source>
</evidence>
<feature type="compositionally biased region" description="Basic and acidic residues" evidence="15">
    <location>
        <begin position="823"/>
        <end position="832"/>
    </location>
</feature>
<keyword evidence="3" id="KW-0479">Metal-binding</keyword>
<evidence type="ECO:0000259" key="18">
    <source>
        <dbReference type="PROSITE" id="PS51184"/>
    </source>
</evidence>
<keyword evidence="20" id="KW-1185">Reference proteome</keyword>
<dbReference type="Gene3D" id="3.30.40.10">
    <property type="entry name" value="Zinc/RING finger domain, C3HC4 (zinc finger)"/>
    <property type="match status" value="1"/>
</dbReference>
<dbReference type="InterPro" id="IPR003347">
    <property type="entry name" value="JmjC_dom"/>
</dbReference>
<protein>
    <submittedName>
        <fullName evidence="19">KDM2A</fullName>
    </submittedName>
</protein>
<evidence type="ECO:0000313" key="19">
    <source>
        <dbReference type="EMBL" id="UYV65445.1"/>
    </source>
</evidence>
<dbReference type="Pfam" id="PF25372">
    <property type="entry name" value="DUF7885"/>
    <property type="match status" value="1"/>
</dbReference>
<keyword evidence="12" id="KW-0804">Transcription</keyword>
<evidence type="ECO:0000259" key="16">
    <source>
        <dbReference type="PROSITE" id="PS50016"/>
    </source>
</evidence>
<accession>A0ABY6KDZ0</accession>
<evidence type="ECO:0000259" key="17">
    <source>
        <dbReference type="PROSITE" id="PS51058"/>
    </source>
</evidence>
<evidence type="ECO:0000256" key="14">
    <source>
        <dbReference type="PROSITE-ProRule" id="PRU00509"/>
    </source>
</evidence>
<proteinExistence type="predicted"/>
<dbReference type="InterPro" id="IPR013083">
    <property type="entry name" value="Znf_RING/FYVE/PHD"/>
</dbReference>
<dbReference type="SUPFAM" id="SSF57903">
    <property type="entry name" value="FYVE/PHD zinc finger"/>
    <property type="match status" value="1"/>
</dbReference>
<keyword evidence="11" id="KW-0238">DNA-binding</keyword>
<feature type="domain" description="PHD-type" evidence="16">
    <location>
        <begin position="629"/>
        <end position="701"/>
    </location>
</feature>
<evidence type="ECO:0000256" key="15">
    <source>
        <dbReference type="SAM" id="MobiDB-lite"/>
    </source>
</evidence>
<evidence type="ECO:0000256" key="9">
    <source>
        <dbReference type="ARBA" id="ARBA00023004"/>
    </source>
</evidence>
<evidence type="ECO:0000256" key="6">
    <source>
        <dbReference type="ARBA" id="ARBA00022853"/>
    </source>
</evidence>
<dbReference type="InterPro" id="IPR002857">
    <property type="entry name" value="Znf_CXXC"/>
</dbReference>